<sequence length="493" mass="54213">MQHSPIIDISSSEISIVISSDRTATVELKKASEPGFFKPTLELFLSRLEESSILNILIGVAAGIRHIHERGYAHMQLNSRNVLILNDNTFAITNLSNSHPIPSESSDDAKNDVYSFAQLMNELFNKTPEKITSSTQVPSMFIHLFKACSNMKPEQRPTFAQILDELQSIGAPKSIPNSTVYRPNLRLTTDLSKFEGVIPAFYACYNDNGDIDTNRVKQLTRYLIDAGVKGLYVGGSSGECIYQSVAERKKLLEAVQQENNHEVTIIAHVACNSLFESQELARHAESLEVDAIASIPPIYFHLPDYGIAEYWNGISQAAPHTPFIIYNIPQLAGVSLTTSLLKTMLKNPNVIGVKNSSEATQDIQMWKDAGEGRLIVFNGPDEQLVSGLIIGAGGCIGGTYAAYPELVIKAFNLVRSGDNKLAREIQNTICKIIYKMGEAKGNLYSVLKEVIKRRTGVNCGGVRSPLSNLFESDETVVAAARSMIDEAYAKYIS</sequence>
<dbReference type="PRINTS" id="PR00146">
    <property type="entry name" value="DHPICSNTHASE"/>
</dbReference>
<protein>
    <recommendedName>
        <fullName evidence="1">Protein kinase domain-containing protein</fullName>
    </recommendedName>
</protein>
<dbReference type="Proteomes" id="UP001470230">
    <property type="component" value="Unassembled WGS sequence"/>
</dbReference>
<proteinExistence type="predicted"/>
<comment type="caution">
    <text evidence="2">The sequence shown here is derived from an EMBL/GenBank/DDBJ whole genome shotgun (WGS) entry which is preliminary data.</text>
</comment>
<dbReference type="InterPro" id="IPR013785">
    <property type="entry name" value="Aldolase_TIM"/>
</dbReference>
<dbReference type="Gene3D" id="1.10.510.10">
    <property type="entry name" value="Transferase(Phosphotransferase) domain 1"/>
    <property type="match status" value="2"/>
</dbReference>
<evidence type="ECO:0000259" key="1">
    <source>
        <dbReference type="PROSITE" id="PS50011"/>
    </source>
</evidence>
<dbReference type="SUPFAM" id="SSF51569">
    <property type="entry name" value="Aldolase"/>
    <property type="match status" value="1"/>
</dbReference>
<dbReference type="SUPFAM" id="SSF56112">
    <property type="entry name" value="Protein kinase-like (PK-like)"/>
    <property type="match status" value="1"/>
</dbReference>
<dbReference type="InterPro" id="IPR011009">
    <property type="entry name" value="Kinase-like_dom_sf"/>
</dbReference>
<dbReference type="EMBL" id="JAPFFF010000009">
    <property type="protein sequence ID" value="KAK8883443.1"/>
    <property type="molecule type" value="Genomic_DNA"/>
</dbReference>
<dbReference type="PANTHER" id="PTHR42849:SF1">
    <property type="entry name" value="N-ACETYLNEURAMINATE LYASE"/>
    <property type="match status" value="1"/>
</dbReference>
<dbReference type="SMART" id="SM01130">
    <property type="entry name" value="DHDPS"/>
    <property type="match status" value="1"/>
</dbReference>
<dbReference type="InterPro" id="IPR002220">
    <property type="entry name" value="DapA-like"/>
</dbReference>
<name>A0ABR2JY59_9EUKA</name>
<dbReference type="Pfam" id="PF00701">
    <property type="entry name" value="DHDPS"/>
    <property type="match status" value="1"/>
</dbReference>
<keyword evidence="3" id="KW-1185">Reference proteome</keyword>
<dbReference type="PANTHER" id="PTHR42849">
    <property type="entry name" value="N-ACETYLNEURAMINATE LYASE"/>
    <property type="match status" value="1"/>
</dbReference>
<feature type="domain" description="Protein kinase" evidence="1">
    <location>
        <begin position="1"/>
        <end position="264"/>
    </location>
</feature>
<gene>
    <name evidence="2" type="ORF">M9Y10_046094</name>
</gene>
<dbReference type="InterPro" id="IPR000719">
    <property type="entry name" value="Prot_kinase_dom"/>
</dbReference>
<accession>A0ABR2JY59</accession>
<organism evidence="2 3">
    <name type="scientific">Tritrichomonas musculus</name>
    <dbReference type="NCBI Taxonomy" id="1915356"/>
    <lineage>
        <taxon>Eukaryota</taxon>
        <taxon>Metamonada</taxon>
        <taxon>Parabasalia</taxon>
        <taxon>Tritrichomonadida</taxon>
        <taxon>Tritrichomonadidae</taxon>
        <taxon>Tritrichomonas</taxon>
    </lineage>
</organism>
<evidence type="ECO:0000313" key="3">
    <source>
        <dbReference type="Proteomes" id="UP001470230"/>
    </source>
</evidence>
<reference evidence="2 3" key="1">
    <citation type="submission" date="2024-04" db="EMBL/GenBank/DDBJ databases">
        <title>Tritrichomonas musculus Genome.</title>
        <authorList>
            <person name="Alves-Ferreira E."/>
            <person name="Grigg M."/>
            <person name="Lorenzi H."/>
            <person name="Galac M."/>
        </authorList>
    </citation>
    <scope>NUCLEOTIDE SEQUENCE [LARGE SCALE GENOMIC DNA]</scope>
    <source>
        <strain evidence="2 3">EAF2021</strain>
    </source>
</reference>
<evidence type="ECO:0000313" key="2">
    <source>
        <dbReference type="EMBL" id="KAK8883443.1"/>
    </source>
</evidence>
<dbReference type="Gene3D" id="3.20.20.70">
    <property type="entry name" value="Aldolase class I"/>
    <property type="match status" value="1"/>
</dbReference>
<dbReference type="PROSITE" id="PS50011">
    <property type="entry name" value="PROTEIN_KINASE_DOM"/>
    <property type="match status" value="1"/>
</dbReference>